<keyword evidence="2" id="KW-1185">Reference proteome</keyword>
<comment type="caution">
    <text evidence="1">The sequence shown here is derived from an EMBL/GenBank/DDBJ whole genome shotgun (WGS) entry which is preliminary data.</text>
</comment>
<evidence type="ECO:0000313" key="1">
    <source>
        <dbReference type="EMBL" id="MXQ98252.1"/>
    </source>
</evidence>
<dbReference type="EMBL" id="VBQZ03000227">
    <property type="protein sequence ID" value="MXQ98252.1"/>
    <property type="molecule type" value="Genomic_DNA"/>
</dbReference>
<evidence type="ECO:0000313" key="2">
    <source>
        <dbReference type="Proteomes" id="UP000322234"/>
    </source>
</evidence>
<dbReference type="Proteomes" id="UP000322234">
    <property type="component" value="Unassembled WGS sequence"/>
</dbReference>
<dbReference type="AlphaFoldDB" id="A0A6B0S7P2"/>
<name>A0A6B0S7P2_9CETA</name>
<reference evidence="1" key="1">
    <citation type="submission" date="2019-10" db="EMBL/GenBank/DDBJ databases">
        <title>The sequence and de novo assembly of the wild yak genome.</title>
        <authorList>
            <person name="Liu Y."/>
        </authorList>
    </citation>
    <scope>NUCLEOTIDE SEQUENCE [LARGE SCALE GENOMIC DNA]</scope>
    <source>
        <strain evidence="1">WY2019</strain>
    </source>
</reference>
<organism evidence="1 2">
    <name type="scientific">Bos mutus</name>
    <name type="common">wild yak</name>
    <dbReference type="NCBI Taxonomy" id="72004"/>
    <lineage>
        <taxon>Eukaryota</taxon>
        <taxon>Metazoa</taxon>
        <taxon>Chordata</taxon>
        <taxon>Craniata</taxon>
        <taxon>Vertebrata</taxon>
        <taxon>Euteleostomi</taxon>
        <taxon>Mammalia</taxon>
        <taxon>Eutheria</taxon>
        <taxon>Laurasiatheria</taxon>
        <taxon>Artiodactyla</taxon>
        <taxon>Ruminantia</taxon>
        <taxon>Pecora</taxon>
        <taxon>Bovidae</taxon>
        <taxon>Bovinae</taxon>
        <taxon>Bos</taxon>
    </lineage>
</organism>
<accession>A0A6B0S7P2</accession>
<sequence length="118" mass="12944">MPATSDIKNIYLLPDQGEETTMVGHFKLRSPPGQELLVNDRNVIRAEGPSVVKAEISGPSPVLYTRRLLQGVTSTTCMSTVLAKTIVVVAAFHGTRLHAQMQKFWGQFSPKPSPWSVP</sequence>
<gene>
    <name evidence="1" type="ORF">E5288_WYG001650</name>
</gene>
<proteinExistence type="predicted"/>
<protein>
    <submittedName>
        <fullName evidence="1">Uncharacterized protein</fullName>
    </submittedName>
</protein>